<feature type="non-terminal residue" evidence="4">
    <location>
        <position position="1557"/>
    </location>
</feature>
<sequence>MVMTVLAPPRTLSLQQLQAAALNQLEAAKVRSVSGLQAAVDGSVRRDICLSVMPSRLVLPEHGQISSSCCVLVMSLGALSVKSNKSDKSVKSNKSEKSGLPYASYDQYCVRLTDVQVVVCGADEPWQDALLSTDATCLSPDAKGTSPDAKGTSPDSKGASPEVTGTYTELFPRLSPPDTANPPPEEGVRPPRPHSLSLPPGDACCGPDTPAATKYILPPTHLQVDVHVCVVSDMPGLPRLRVAASLPVLSLTLSDDRLTQVAHIAHSISRAHDVLTPPSPPIYQEMDMNMNVMLDAGCAAAAAASLGAAPLEQQDGAPHQESPQFVNLALSFRVQEVSVVLVTMGDGGRVMPLLSVRVQQLGGAVTHRSHDMKVELYLQHLTVQKQGAGAVELVSTHFKAGAVDFKLPSVDVPDTPGPAAPLDIHFLPPGAPDCVLLRFVYKAVSESSPDLHTVYKSTCQHIHLHMAALSLHLELNAIASIVATAQKFQARLRHLSDTRPSSVTSSRPPDEGLAAPLSASSSGSSPPMLTPPEELPSSPAPGIVLVKKDLVTGQKISAKRAAGVVLLRLHAALQQVSVTLSRGDLHVAYAHVTGLTVGVVQESSKIVVKSSLRDVGVTDPRPSALHTHMVRVEDSSAWDCHVELYSAPDTRERHVCLDDVDVRVCLTMGKTRLLLLHSFISDVLCWVTAVQGEMSSPLAGAGGAAAEAARANLNEMYSQQLRLALDCTIKAPLVVVPEGGHSSAGLLINLGELRVANQLEVTTQRNQLGQPALFDCVSMALTDVTVAATDDVSQPPTTSSSTLLAPTSFSVAVRRNLSSAWLLDVPLVTVTATLHPIHMLVREADVRLVMLLLQHNLGQAGAMPPAAAGPPAADVGGALGGPVVLVADADGGPVSVSRPTAFVSFTVQALTLQLYADMPSTEGRCPPSCGSPLSRLTLHRTELTVDVQSDGHVMSSLTVHDCTVDDIRPVNTGTGITRLLERKSSSLGGAAPPADAPTSMLVMSLTRTITGDMDVTLRVSSFLLVLHLPYLLKLQAFFLDNLNPGGPGDPEADHQSGLTHGDYASVGTIDAPQGGLVPTASVAVQRSQSHSGRGRTVAKENMAGGGGLLKVAVTLEQPDIAVVHDIFDINTPAIFLHGAITSKVMMCDEQRNVRATLQRLQLYTCVYNVERRAASMSQIVSEFTMEVVDSATASHADSLQVKLGEVDFRCTPDAVELVSCVLQSLGRLDEPPPPAEGGGVGGVAPPQDRSLVWLPRDADLSLLPALHIEEGTEAVDSAPEYPPGPPEVGPSSSRRGTESAVLELARVTVTLETGSGALSQPLVKLQARATCTFTGFLSSKVVGSGDVAVEAVYYNPRLAVWEPLLEPLCSFTEKGPVYRPPSIKIELEMELQEEAGDSRPESVASSLPSVQGLDGAQGLDVAQDFERVDAVLPPIFSLKLQVQDPLELMVSRSFLGVGQTLASSYMAALHSGELGGTPPPPAPYTLVNTTGYPILLHLHLSKLQLKPGAGGAAVREVEVESGGEVALYGAPSGGASHKRQASLVLQEAELRTKLHIM</sequence>
<comment type="similarity">
    <text evidence="1">Belongs to the VPS13 family.</text>
</comment>
<dbReference type="PANTHER" id="PTHR16166">
    <property type="entry name" value="VACUOLAR PROTEIN SORTING-ASSOCIATED PROTEIN VPS13"/>
    <property type="match status" value="1"/>
</dbReference>
<reference evidence="4" key="1">
    <citation type="submission" date="2025-08" db="UniProtKB">
        <authorList>
            <consortium name="RefSeq"/>
        </authorList>
    </citation>
    <scope>IDENTIFICATION</scope>
    <source>
        <tissue evidence="4">Whole organism</tissue>
    </source>
</reference>
<dbReference type="PANTHER" id="PTHR16166:SF93">
    <property type="entry name" value="INTERMEMBRANE LIPID TRANSFER PROTEIN VPS13"/>
    <property type="match status" value="1"/>
</dbReference>
<organism evidence="3 4">
    <name type="scientific">Hyalella azteca</name>
    <name type="common">Amphipod</name>
    <dbReference type="NCBI Taxonomy" id="294128"/>
    <lineage>
        <taxon>Eukaryota</taxon>
        <taxon>Metazoa</taxon>
        <taxon>Ecdysozoa</taxon>
        <taxon>Arthropoda</taxon>
        <taxon>Crustacea</taxon>
        <taxon>Multicrustacea</taxon>
        <taxon>Malacostraca</taxon>
        <taxon>Eumalacostraca</taxon>
        <taxon>Peracarida</taxon>
        <taxon>Amphipoda</taxon>
        <taxon>Senticaudata</taxon>
        <taxon>Talitrida</taxon>
        <taxon>Talitroidea</taxon>
        <taxon>Hyalellidae</taxon>
        <taxon>Hyalella</taxon>
    </lineage>
</organism>
<protein>
    <submittedName>
        <fullName evidence="4">Vacuolar protein sorting-associated protein 13</fullName>
    </submittedName>
</protein>
<gene>
    <name evidence="4" type="primary">LOC108671642</name>
</gene>
<proteinExistence type="inferred from homology"/>
<keyword evidence="3" id="KW-1185">Reference proteome</keyword>
<evidence type="ECO:0000313" key="4">
    <source>
        <dbReference type="RefSeq" id="XP_018014701.2"/>
    </source>
</evidence>
<evidence type="ECO:0000313" key="3">
    <source>
        <dbReference type="Proteomes" id="UP000694843"/>
    </source>
</evidence>
<evidence type="ECO:0000256" key="1">
    <source>
        <dbReference type="ARBA" id="ARBA00006545"/>
    </source>
</evidence>
<dbReference type="OMA" id="CEADITN"/>
<feature type="region of interest" description="Disordered" evidence="2">
    <location>
        <begin position="140"/>
        <end position="200"/>
    </location>
</feature>
<dbReference type="KEGG" id="hazt:108671642"/>
<dbReference type="GO" id="GO:0006623">
    <property type="term" value="P:protein targeting to vacuole"/>
    <property type="evidence" value="ECO:0007669"/>
    <property type="project" value="TreeGrafter"/>
</dbReference>
<feature type="region of interest" description="Disordered" evidence="2">
    <location>
        <begin position="495"/>
        <end position="538"/>
    </location>
</feature>
<dbReference type="GeneID" id="108671642"/>
<feature type="region of interest" description="Disordered" evidence="2">
    <location>
        <begin position="1273"/>
        <end position="1297"/>
    </location>
</feature>
<feature type="compositionally biased region" description="Low complexity" evidence="2">
    <location>
        <begin position="498"/>
        <end position="527"/>
    </location>
</feature>
<dbReference type="InterPro" id="IPR026847">
    <property type="entry name" value="VPS13"/>
</dbReference>
<dbReference type="RefSeq" id="XP_018014701.2">
    <property type="nucleotide sequence ID" value="XM_018159212.2"/>
</dbReference>
<accession>A0A8B7NNF5</accession>
<dbReference type="OrthoDB" id="6373482at2759"/>
<dbReference type="GO" id="GO:0045053">
    <property type="term" value="P:protein retention in Golgi apparatus"/>
    <property type="evidence" value="ECO:0007669"/>
    <property type="project" value="TreeGrafter"/>
</dbReference>
<name>A0A8B7NNF5_HYAAZ</name>
<evidence type="ECO:0000256" key="2">
    <source>
        <dbReference type="SAM" id="MobiDB-lite"/>
    </source>
</evidence>
<dbReference type="Proteomes" id="UP000694843">
    <property type="component" value="Unplaced"/>
</dbReference>